<feature type="domain" description="LRRCT" evidence="10">
    <location>
        <begin position="163"/>
        <end position="213"/>
    </location>
</feature>
<feature type="chain" id="PRO_5025649192" description="Leucine-rich repeat-containing protein 17" evidence="9">
    <location>
        <begin position="16"/>
        <end position="428"/>
    </location>
</feature>
<dbReference type="GO" id="GO:0001503">
    <property type="term" value="P:ossification"/>
    <property type="evidence" value="ECO:0007669"/>
    <property type="project" value="UniProtKB-KW"/>
</dbReference>
<dbReference type="FunFam" id="3.80.10.10:FF:000098">
    <property type="entry name" value="leucine-rich repeat-containing protein 17"/>
    <property type="match status" value="1"/>
</dbReference>
<dbReference type="InterPro" id="IPR000483">
    <property type="entry name" value="Cys-rich_flank_reg_C"/>
</dbReference>
<keyword evidence="5" id="KW-0677">Repeat</keyword>
<comment type="subcellular location">
    <subcellularLocation>
        <location evidence="1">Secreted</location>
        <location evidence="1">Extracellular space</location>
    </subcellularLocation>
</comment>
<gene>
    <name evidence="11" type="primary">LRRC17</name>
</gene>
<dbReference type="FunFam" id="3.80.10.10:FF:000117">
    <property type="entry name" value="leucine-rich repeat-containing protein 17"/>
    <property type="match status" value="1"/>
</dbReference>
<dbReference type="InterPro" id="IPR050541">
    <property type="entry name" value="LRR_TM_domain-containing"/>
</dbReference>
<evidence type="ECO:0000313" key="11">
    <source>
        <dbReference type="Ensembl" id="ENSPTXP00000017240.1"/>
    </source>
</evidence>
<dbReference type="SMART" id="SM00082">
    <property type="entry name" value="LRRCT"/>
    <property type="match status" value="2"/>
</dbReference>
<dbReference type="InterPro" id="IPR032675">
    <property type="entry name" value="LRR_dom_sf"/>
</dbReference>
<evidence type="ECO:0000313" key="12">
    <source>
        <dbReference type="Proteomes" id="UP000472273"/>
    </source>
</evidence>
<dbReference type="SUPFAM" id="SSF52058">
    <property type="entry name" value="L domain-like"/>
    <property type="match status" value="1"/>
</dbReference>
<evidence type="ECO:0000256" key="7">
    <source>
        <dbReference type="ARBA" id="ARBA00053173"/>
    </source>
</evidence>
<feature type="signal peptide" evidence="9">
    <location>
        <begin position="1"/>
        <end position="15"/>
    </location>
</feature>
<sequence>MQVVTIIILLFFSQAADLRKARNGNSRKKGNSGRTNRLGKVSSLMKRFTPNPPCDIYTYLFEKYLDCQERKLTFVLPEWPEDLKHMLLAQNAFRKLKNNMFSKFQKLKSLDLQQNEISKIEDQAFWGLNKLTTLLLQHNKLKVLSEEVFIYMPLVSYLRLYDNPWHCNCQMESLITMLQLPRNRNLANYAKCIHPEEVKGQKLKEIQVEEFCGSDKADLRPVIPKPEIARPEFDSSLCHTYVFPVKTLDCRRKDLRKVPSSIPPDTVKLDVSNNKINVLRPKEFEEIDDLKVLNLSSNGLVHIDPAAFAGLINLEELDLSSNFLQNIEYGVLEHLYFLKILRLKENPWRCDYNIHYLFYWLNHHYNVHYNGLECRKPEEYKGWPVRKYVRSYFEECPKDRLQIYPDVFEDNETEEPTPKHSVIVRVID</sequence>
<evidence type="ECO:0000256" key="6">
    <source>
        <dbReference type="ARBA" id="ARBA00022855"/>
    </source>
</evidence>
<dbReference type="OrthoDB" id="1741314at2759"/>
<proteinExistence type="predicted"/>
<evidence type="ECO:0000256" key="4">
    <source>
        <dbReference type="ARBA" id="ARBA00022729"/>
    </source>
</evidence>
<dbReference type="PANTHER" id="PTHR24369">
    <property type="entry name" value="ANTIGEN BSP, PUTATIVE-RELATED"/>
    <property type="match status" value="1"/>
</dbReference>
<dbReference type="AlphaFoldDB" id="A0A670YZT4"/>
<dbReference type="GO" id="GO:0005886">
    <property type="term" value="C:plasma membrane"/>
    <property type="evidence" value="ECO:0007669"/>
    <property type="project" value="TreeGrafter"/>
</dbReference>
<reference evidence="11" key="1">
    <citation type="submission" date="2025-08" db="UniProtKB">
        <authorList>
            <consortium name="Ensembl"/>
        </authorList>
    </citation>
    <scope>IDENTIFICATION</scope>
</reference>
<feature type="domain" description="LRRCT" evidence="10">
    <location>
        <begin position="346"/>
        <end position="397"/>
    </location>
</feature>
<dbReference type="KEGG" id="ptex:113436997"/>
<keyword evidence="12" id="KW-1185">Reference proteome</keyword>
<name>A0A670YZT4_PSETE</name>
<keyword evidence="2" id="KW-0964">Secreted</keyword>
<evidence type="ECO:0000256" key="3">
    <source>
        <dbReference type="ARBA" id="ARBA00022614"/>
    </source>
</evidence>
<protein>
    <recommendedName>
        <fullName evidence="8">Leucine-rich repeat-containing protein 17</fullName>
    </recommendedName>
</protein>
<evidence type="ECO:0000256" key="5">
    <source>
        <dbReference type="ARBA" id="ARBA00022737"/>
    </source>
</evidence>
<evidence type="ECO:0000259" key="10">
    <source>
        <dbReference type="SMART" id="SM00082"/>
    </source>
</evidence>
<evidence type="ECO:0000256" key="2">
    <source>
        <dbReference type="ARBA" id="ARBA00022525"/>
    </source>
</evidence>
<dbReference type="PANTHER" id="PTHR24369:SF213">
    <property type="entry name" value="INSULIN LIKE GROWTH FACTOR BINDING PROTEIN ACID LABILE SUBUNIT"/>
    <property type="match status" value="1"/>
</dbReference>
<dbReference type="SMART" id="SM00369">
    <property type="entry name" value="LRR_TYP"/>
    <property type="match status" value="4"/>
</dbReference>
<dbReference type="Ensembl" id="ENSPTXT00000017764.1">
    <property type="protein sequence ID" value="ENSPTXP00000017240.1"/>
    <property type="gene ID" value="ENSPTXG00000011871.1"/>
</dbReference>
<dbReference type="RefSeq" id="XP_026557513.1">
    <property type="nucleotide sequence ID" value="XM_026701728.1"/>
</dbReference>
<dbReference type="GeneTree" id="ENSGT00940000156400"/>
<evidence type="ECO:0000256" key="8">
    <source>
        <dbReference type="ARBA" id="ARBA00071469"/>
    </source>
</evidence>
<dbReference type="InterPro" id="IPR003591">
    <property type="entry name" value="Leu-rich_rpt_typical-subtyp"/>
</dbReference>
<dbReference type="GeneID" id="113436997"/>
<evidence type="ECO:0000256" key="1">
    <source>
        <dbReference type="ARBA" id="ARBA00004239"/>
    </source>
</evidence>
<dbReference type="GO" id="GO:0045671">
    <property type="term" value="P:negative regulation of osteoclast differentiation"/>
    <property type="evidence" value="ECO:0007669"/>
    <property type="project" value="Ensembl"/>
</dbReference>
<accession>A0A670YZT4</accession>
<keyword evidence="4 9" id="KW-0732">Signal</keyword>
<dbReference type="GO" id="GO:0048539">
    <property type="term" value="P:bone marrow development"/>
    <property type="evidence" value="ECO:0007669"/>
    <property type="project" value="Ensembl"/>
</dbReference>
<keyword evidence="6" id="KW-0892">Osteogenesis</keyword>
<comment type="function">
    <text evidence="7">Involved in bone homeostasis. Acts as a negative regulator of RANKL-induced osteoclast precursor differentiation from bone marrow precursors.</text>
</comment>
<keyword evidence="3" id="KW-0433">Leucine-rich repeat</keyword>
<dbReference type="CTD" id="10234"/>
<dbReference type="InterPro" id="IPR001611">
    <property type="entry name" value="Leu-rich_rpt"/>
</dbReference>
<evidence type="ECO:0000256" key="9">
    <source>
        <dbReference type="SAM" id="SignalP"/>
    </source>
</evidence>
<dbReference type="Pfam" id="PF13855">
    <property type="entry name" value="LRR_8"/>
    <property type="match status" value="2"/>
</dbReference>
<dbReference type="Gene3D" id="3.80.10.10">
    <property type="entry name" value="Ribonuclease Inhibitor"/>
    <property type="match status" value="2"/>
</dbReference>
<organism evidence="11 12">
    <name type="scientific">Pseudonaja textilis</name>
    <name type="common">Eastern brown snake</name>
    <dbReference type="NCBI Taxonomy" id="8673"/>
    <lineage>
        <taxon>Eukaryota</taxon>
        <taxon>Metazoa</taxon>
        <taxon>Chordata</taxon>
        <taxon>Craniata</taxon>
        <taxon>Vertebrata</taxon>
        <taxon>Euteleostomi</taxon>
        <taxon>Lepidosauria</taxon>
        <taxon>Squamata</taxon>
        <taxon>Bifurcata</taxon>
        <taxon>Unidentata</taxon>
        <taxon>Episquamata</taxon>
        <taxon>Toxicofera</taxon>
        <taxon>Serpentes</taxon>
        <taxon>Colubroidea</taxon>
        <taxon>Elapidae</taxon>
        <taxon>Hydrophiinae</taxon>
        <taxon>Pseudonaja</taxon>
    </lineage>
</organism>
<dbReference type="Proteomes" id="UP000472273">
    <property type="component" value="Unplaced"/>
</dbReference>
<dbReference type="SMART" id="SM00365">
    <property type="entry name" value="LRR_SD22"/>
    <property type="match status" value="3"/>
</dbReference>
<dbReference type="GO" id="GO:0005615">
    <property type="term" value="C:extracellular space"/>
    <property type="evidence" value="ECO:0007669"/>
    <property type="project" value="Ensembl"/>
</dbReference>
<dbReference type="PROSITE" id="PS51450">
    <property type="entry name" value="LRR"/>
    <property type="match status" value="2"/>
</dbReference>
<reference evidence="11" key="2">
    <citation type="submission" date="2025-09" db="UniProtKB">
        <authorList>
            <consortium name="Ensembl"/>
        </authorList>
    </citation>
    <scope>IDENTIFICATION</scope>
</reference>
<dbReference type="OMA" id="LHYFQYG"/>